<keyword evidence="1" id="KW-1133">Transmembrane helix</keyword>
<dbReference type="EMBL" id="ATLV01009462">
    <property type="status" value="NOT_ANNOTATED_CDS"/>
    <property type="molecule type" value="Genomic_DNA"/>
</dbReference>
<gene>
    <name evidence="2" type="ORF">ZHAS_00002123</name>
</gene>
<dbReference type="EnsemblMetazoa" id="ASIC002123-RA">
    <property type="protein sequence ID" value="ASIC002123-PA"/>
    <property type="gene ID" value="ASIC002123"/>
</dbReference>
<evidence type="ECO:0000313" key="3">
    <source>
        <dbReference type="EnsemblMetazoa" id="ASIC002123-PA"/>
    </source>
</evidence>
<evidence type="ECO:0000313" key="4">
    <source>
        <dbReference type="Proteomes" id="UP000030765"/>
    </source>
</evidence>
<reference evidence="3" key="2">
    <citation type="submission" date="2020-05" db="UniProtKB">
        <authorList>
            <consortium name="EnsemblMetazoa"/>
        </authorList>
    </citation>
    <scope>IDENTIFICATION</scope>
</reference>
<accession>A0A084VBT5</accession>
<reference evidence="2 4" key="1">
    <citation type="journal article" date="2014" name="BMC Genomics">
        <title>Genome sequence of Anopheles sinensis provides insight into genetics basis of mosquito competence for malaria parasites.</title>
        <authorList>
            <person name="Zhou D."/>
            <person name="Zhang D."/>
            <person name="Ding G."/>
            <person name="Shi L."/>
            <person name="Hou Q."/>
            <person name="Ye Y."/>
            <person name="Xu Y."/>
            <person name="Zhou H."/>
            <person name="Xiong C."/>
            <person name="Li S."/>
            <person name="Yu J."/>
            <person name="Hong S."/>
            <person name="Yu X."/>
            <person name="Zou P."/>
            <person name="Chen C."/>
            <person name="Chang X."/>
            <person name="Wang W."/>
            <person name="Lv Y."/>
            <person name="Sun Y."/>
            <person name="Ma L."/>
            <person name="Shen B."/>
            <person name="Zhu C."/>
        </authorList>
    </citation>
    <scope>NUCLEOTIDE SEQUENCE [LARGE SCALE GENOMIC DNA]</scope>
</reference>
<dbReference type="Proteomes" id="UP000030765">
    <property type="component" value="Unassembled WGS sequence"/>
</dbReference>
<feature type="transmembrane region" description="Helical" evidence="1">
    <location>
        <begin position="42"/>
        <end position="61"/>
    </location>
</feature>
<keyword evidence="4" id="KW-1185">Reference proteome</keyword>
<sequence length="62" mass="6803">MSCPGRWADGAGTNLYHLVPECVRAFIMQKDTPGLGLVEANWRNVLLILLAFIPAVFGATMR</sequence>
<evidence type="ECO:0000256" key="1">
    <source>
        <dbReference type="SAM" id="Phobius"/>
    </source>
</evidence>
<keyword evidence="1" id="KW-0472">Membrane</keyword>
<evidence type="ECO:0000313" key="2">
    <source>
        <dbReference type="EMBL" id="KFB35429.1"/>
    </source>
</evidence>
<dbReference type="EMBL" id="KE524531">
    <property type="protein sequence ID" value="KFB35429.1"/>
    <property type="molecule type" value="Genomic_DNA"/>
</dbReference>
<proteinExistence type="predicted"/>
<dbReference type="AlphaFoldDB" id="A0A084VBT5"/>
<dbReference type="VEuPathDB" id="VectorBase:ASIC002123"/>
<protein>
    <submittedName>
        <fullName evidence="2 3">Uncharacterized protein</fullName>
    </submittedName>
</protein>
<name>A0A084VBT5_ANOSI</name>
<keyword evidence="1" id="KW-0812">Transmembrane</keyword>
<organism evidence="2">
    <name type="scientific">Anopheles sinensis</name>
    <name type="common">Mosquito</name>
    <dbReference type="NCBI Taxonomy" id="74873"/>
    <lineage>
        <taxon>Eukaryota</taxon>
        <taxon>Metazoa</taxon>
        <taxon>Ecdysozoa</taxon>
        <taxon>Arthropoda</taxon>
        <taxon>Hexapoda</taxon>
        <taxon>Insecta</taxon>
        <taxon>Pterygota</taxon>
        <taxon>Neoptera</taxon>
        <taxon>Endopterygota</taxon>
        <taxon>Diptera</taxon>
        <taxon>Nematocera</taxon>
        <taxon>Culicoidea</taxon>
        <taxon>Culicidae</taxon>
        <taxon>Anophelinae</taxon>
        <taxon>Anopheles</taxon>
    </lineage>
</organism>